<name>A0A8J8SFS0_9FIRM</name>
<dbReference type="EMBL" id="CP058649">
    <property type="protein sequence ID" value="QUI21627.1"/>
    <property type="molecule type" value="Genomic_DNA"/>
</dbReference>
<gene>
    <name evidence="1" type="ORF">HZI73_04660</name>
</gene>
<dbReference type="Proteomes" id="UP000683246">
    <property type="component" value="Chromosome"/>
</dbReference>
<organism evidence="1 2">
    <name type="scientific">Vallitalea pronyensis</name>
    <dbReference type="NCBI Taxonomy" id="1348613"/>
    <lineage>
        <taxon>Bacteria</taxon>
        <taxon>Bacillati</taxon>
        <taxon>Bacillota</taxon>
        <taxon>Clostridia</taxon>
        <taxon>Lachnospirales</taxon>
        <taxon>Vallitaleaceae</taxon>
        <taxon>Vallitalea</taxon>
    </lineage>
</organism>
<dbReference type="KEGG" id="vpy:HZI73_04660"/>
<proteinExistence type="predicted"/>
<dbReference type="AlphaFoldDB" id="A0A8J8SFS0"/>
<evidence type="ECO:0000313" key="1">
    <source>
        <dbReference type="EMBL" id="QUI21627.1"/>
    </source>
</evidence>
<dbReference type="RefSeq" id="WP_212697096.1">
    <property type="nucleotide sequence ID" value="NZ_CP058649.1"/>
</dbReference>
<evidence type="ECO:0000313" key="2">
    <source>
        <dbReference type="Proteomes" id="UP000683246"/>
    </source>
</evidence>
<keyword evidence="2" id="KW-1185">Reference proteome</keyword>
<sequence>MDKQSIYQLLRAYKLLGGELCKHAILHTADKIKSSELLNGGISNTPYIGTPKETLMVLLIKSSRGALHVDDELQESLGQYVTCYC</sequence>
<protein>
    <submittedName>
        <fullName evidence="1">Uncharacterized protein</fullName>
    </submittedName>
</protein>
<reference evidence="1" key="1">
    <citation type="submission" date="2020-07" db="EMBL/GenBank/DDBJ databases">
        <title>Vallitalea pronyensis genome.</title>
        <authorList>
            <person name="Postec A."/>
        </authorList>
    </citation>
    <scope>NUCLEOTIDE SEQUENCE</scope>
    <source>
        <strain evidence="1">FatNI3</strain>
    </source>
</reference>
<accession>A0A8J8SFS0</accession>